<accession>A0ABR1SZE4</accession>
<gene>
    <name evidence="1" type="ORF">PG993_008113</name>
</gene>
<comment type="caution">
    <text evidence="1">The sequence shown here is derived from an EMBL/GenBank/DDBJ whole genome shotgun (WGS) entry which is preliminary data.</text>
</comment>
<dbReference type="EMBL" id="JAQQWK010000006">
    <property type="protein sequence ID" value="KAK8039702.1"/>
    <property type="molecule type" value="Genomic_DNA"/>
</dbReference>
<name>A0ABR1SZE4_9PEZI</name>
<organism evidence="1 2">
    <name type="scientific">Apiospora rasikravindrae</name>
    <dbReference type="NCBI Taxonomy" id="990691"/>
    <lineage>
        <taxon>Eukaryota</taxon>
        <taxon>Fungi</taxon>
        <taxon>Dikarya</taxon>
        <taxon>Ascomycota</taxon>
        <taxon>Pezizomycotina</taxon>
        <taxon>Sordariomycetes</taxon>
        <taxon>Xylariomycetidae</taxon>
        <taxon>Amphisphaeriales</taxon>
        <taxon>Apiosporaceae</taxon>
        <taxon>Apiospora</taxon>
    </lineage>
</organism>
<reference evidence="1 2" key="1">
    <citation type="submission" date="2023-01" db="EMBL/GenBank/DDBJ databases">
        <title>Analysis of 21 Apiospora genomes using comparative genomics revels a genus with tremendous synthesis potential of carbohydrate active enzymes and secondary metabolites.</title>
        <authorList>
            <person name="Sorensen T."/>
        </authorList>
    </citation>
    <scope>NUCLEOTIDE SEQUENCE [LARGE SCALE GENOMIC DNA]</scope>
    <source>
        <strain evidence="1 2">CBS 33761</strain>
    </source>
</reference>
<protein>
    <submittedName>
        <fullName evidence="1">Uncharacterized protein</fullName>
    </submittedName>
</protein>
<sequence length="69" mass="7698">MDYRSVVTEKPPGLSRLQRAFGHKGVSQLLELSAGVTGLVRMLPLFGVVWATKRIVADREREARVEYGV</sequence>
<evidence type="ECO:0000313" key="2">
    <source>
        <dbReference type="Proteomes" id="UP001444661"/>
    </source>
</evidence>
<dbReference type="Proteomes" id="UP001444661">
    <property type="component" value="Unassembled WGS sequence"/>
</dbReference>
<proteinExistence type="predicted"/>
<keyword evidence="2" id="KW-1185">Reference proteome</keyword>
<evidence type="ECO:0000313" key="1">
    <source>
        <dbReference type="EMBL" id="KAK8039702.1"/>
    </source>
</evidence>